<evidence type="ECO:0000313" key="1">
    <source>
        <dbReference type="EMBL" id="KAK0748794.1"/>
    </source>
</evidence>
<sequence>MKKSAADKWSRPLVAVRAVQPTLPRCRRCQQSKVTLQTFTGRWGQKLQESTELSRLSPPVLRLPYEAPIAHSGSLSSYKVAGAAQHALAAVEIEKGSARPGARMTPLLSRWRPLYQARFGFLELSWAAFVHACLRGNGDRYNGEANPALPLPAWENPPKQRRDTTNRNLVEGVVEEPKGDSMWLLRSGDRRTRAKLNRLDHVEI</sequence>
<comment type="caution">
    <text evidence="1">The sequence shown here is derived from an EMBL/GenBank/DDBJ whole genome shotgun (WGS) entry which is preliminary data.</text>
</comment>
<dbReference type="EMBL" id="JAUKTV010000001">
    <property type="protein sequence ID" value="KAK0748794.1"/>
    <property type="molecule type" value="Genomic_DNA"/>
</dbReference>
<dbReference type="AlphaFoldDB" id="A0AA40F0L8"/>
<dbReference type="Proteomes" id="UP001172159">
    <property type="component" value="Unassembled WGS sequence"/>
</dbReference>
<protein>
    <submittedName>
        <fullName evidence="1">Uncharacterized protein</fullName>
    </submittedName>
</protein>
<keyword evidence="2" id="KW-1185">Reference proteome</keyword>
<name>A0AA40F0L8_9PEZI</name>
<gene>
    <name evidence="1" type="ORF">B0T21DRAFT_344414</name>
</gene>
<accession>A0AA40F0L8</accession>
<reference evidence="1" key="1">
    <citation type="submission" date="2023-06" db="EMBL/GenBank/DDBJ databases">
        <title>Genome-scale phylogeny and comparative genomics of the fungal order Sordariales.</title>
        <authorList>
            <consortium name="Lawrence Berkeley National Laboratory"/>
            <person name="Hensen N."/>
            <person name="Bonometti L."/>
            <person name="Westerberg I."/>
            <person name="Brannstrom I.O."/>
            <person name="Guillou S."/>
            <person name="Cros-Aarteil S."/>
            <person name="Calhoun S."/>
            <person name="Haridas S."/>
            <person name="Kuo A."/>
            <person name="Mondo S."/>
            <person name="Pangilinan J."/>
            <person name="Riley R."/>
            <person name="Labutti K."/>
            <person name="Andreopoulos B."/>
            <person name="Lipzen A."/>
            <person name="Chen C."/>
            <person name="Yanf M."/>
            <person name="Daum C."/>
            <person name="Ng V."/>
            <person name="Clum A."/>
            <person name="Steindorff A."/>
            <person name="Ohm R."/>
            <person name="Martin F."/>
            <person name="Silar P."/>
            <person name="Natvig D."/>
            <person name="Lalanne C."/>
            <person name="Gautier V."/>
            <person name="Ament-Velasquez S.L."/>
            <person name="Kruys A."/>
            <person name="Hutchinson M.I."/>
            <person name="Powell A.J."/>
            <person name="Barry K."/>
            <person name="Miller A.N."/>
            <person name="Grigoriev I.V."/>
            <person name="Debuchy R."/>
            <person name="Gladieux P."/>
            <person name="Thoren M.H."/>
            <person name="Johannesson H."/>
        </authorList>
    </citation>
    <scope>NUCLEOTIDE SEQUENCE</scope>
    <source>
        <strain evidence="1">CBS 540.89</strain>
    </source>
</reference>
<proteinExistence type="predicted"/>
<evidence type="ECO:0000313" key="2">
    <source>
        <dbReference type="Proteomes" id="UP001172159"/>
    </source>
</evidence>
<organism evidence="1 2">
    <name type="scientific">Apiosordaria backusii</name>
    <dbReference type="NCBI Taxonomy" id="314023"/>
    <lineage>
        <taxon>Eukaryota</taxon>
        <taxon>Fungi</taxon>
        <taxon>Dikarya</taxon>
        <taxon>Ascomycota</taxon>
        <taxon>Pezizomycotina</taxon>
        <taxon>Sordariomycetes</taxon>
        <taxon>Sordariomycetidae</taxon>
        <taxon>Sordariales</taxon>
        <taxon>Lasiosphaeriaceae</taxon>
        <taxon>Apiosordaria</taxon>
    </lineage>
</organism>